<gene>
    <name evidence="3" type="ORF">FS320_31770</name>
</gene>
<sequence length="108" mass="12104">MPSDVIGRILAYSFPARFEEHSEDAEQVPHVRDREENNGNGDFRGHPMLYLSVVWTVIGLAAIVRSYILLMGENTPDARRKTATTTRVVGFTLIVVGAIQMLVWIFTA</sequence>
<proteinExistence type="predicted"/>
<evidence type="ECO:0000256" key="1">
    <source>
        <dbReference type="SAM" id="MobiDB-lite"/>
    </source>
</evidence>
<dbReference type="EMBL" id="VOSK01000241">
    <property type="protein sequence ID" value="MPR29546.1"/>
    <property type="molecule type" value="Genomic_DNA"/>
</dbReference>
<keyword evidence="2" id="KW-0812">Transmembrane</keyword>
<comment type="caution">
    <text evidence="3">The sequence shown here is derived from an EMBL/GenBank/DDBJ whole genome shotgun (WGS) entry which is preliminary data.</text>
</comment>
<feature type="region of interest" description="Disordered" evidence="1">
    <location>
        <begin position="20"/>
        <end position="43"/>
    </location>
</feature>
<protein>
    <submittedName>
        <fullName evidence="3">Uncharacterized protein</fullName>
    </submittedName>
</protein>
<reference evidence="3 4" key="1">
    <citation type="journal article" date="2019" name="Syst. Appl. Microbiol.">
        <title>Microvirga tunisiensis sp. nov., a root nodule symbiotic bacterium isolated from Lupinus micranthus and L. luteus grown in Northern Tunisia.</title>
        <authorList>
            <person name="Msaddak A."/>
            <person name="Rejili M."/>
            <person name="Duran D."/>
            <person name="Mars M."/>
            <person name="Palacios J.M."/>
            <person name="Ruiz-Argueso T."/>
            <person name="Rey L."/>
            <person name="Imperial J."/>
        </authorList>
    </citation>
    <scope>NUCLEOTIDE SEQUENCE [LARGE SCALE GENOMIC DNA]</scope>
    <source>
        <strain evidence="3 4">Lmie10</strain>
    </source>
</reference>
<name>A0A5N7N0F3_9HYPH</name>
<evidence type="ECO:0000313" key="4">
    <source>
        <dbReference type="Proteomes" id="UP000403266"/>
    </source>
</evidence>
<keyword evidence="2" id="KW-0472">Membrane</keyword>
<dbReference type="Proteomes" id="UP000403266">
    <property type="component" value="Unassembled WGS sequence"/>
</dbReference>
<feature type="compositionally biased region" description="Basic and acidic residues" evidence="1">
    <location>
        <begin position="27"/>
        <end position="37"/>
    </location>
</feature>
<dbReference type="OrthoDB" id="8021196at2"/>
<keyword evidence="4" id="KW-1185">Reference proteome</keyword>
<evidence type="ECO:0000313" key="3">
    <source>
        <dbReference type="EMBL" id="MPR29546.1"/>
    </source>
</evidence>
<accession>A0A5N7N0F3</accession>
<feature type="transmembrane region" description="Helical" evidence="2">
    <location>
        <begin position="88"/>
        <end position="107"/>
    </location>
</feature>
<evidence type="ECO:0000256" key="2">
    <source>
        <dbReference type="SAM" id="Phobius"/>
    </source>
</evidence>
<organism evidence="3 4">
    <name type="scientific">Microvirga tunisiensis</name>
    <dbReference type="NCBI Taxonomy" id="2108360"/>
    <lineage>
        <taxon>Bacteria</taxon>
        <taxon>Pseudomonadati</taxon>
        <taxon>Pseudomonadota</taxon>
        <taxon>Alphaproteobacteria</taxon>
        <taxon>Hyphomicrobiales</taxon>
        <taxon>Methylobacteriaceae</taxon>
        <taxon>Microvirga</taxon>
    </lineage>
</organism>
<dbReference type="AlphaFoldDB" id="A0A5N7N0F3"/>
<dbReference type="RefSeq" id="WP_152716440.1">
    <property type="nucleotide sequence ID" value="NZ_VOSJ01000261.1"/>
</dbReference>
<keyword evidence="2" id="KW-1133">Transmembrane helix</keyword>
<feature type="transmembrane region" description="Helical" evidence="2">
    <location>
        <begin position="48"/>
        <end position="68"/>
    </location>
</feature>